<keyword evidence="2" id="KW-0560">Oxidoreductase</keyword>
<dbReference type="PROSITE" id="PS51725">
    <property type="entry name" value="ABM"/>
    <property type="match status" value="1"/>
</dbReference>
<accession>A0ABT4I9Y8</accession>
<dbReference type="GO" id="GO:0004497">
    <property type="term" value="F:monooxygenase activity"/>
    <property type="evidence" value="ECO:0007669"/>
    <property type="project" value="UniProtKB-KW"/>
</dbReference>
<dbReference type="InterPro" id="IPR011008">
    <property type="entry name" value="Dimeric_a/b-barrel"/>
</dbReference>
<evidence type="ECO:0000313" key="3">
    <source>
        <dbReference type="Proteomes" id="UP001072034"/>
    </source>
</evidence>
<dbReference type="InterPro" id="IPR050744">
    <property type="entry name" value="AI-2_Isomerase_LsrG"/>
</dbReference>
<name>A0ABT4I9Y8_9ACTO</name>
<comment type="caution">
    <text evidence="2">The sequence shown here is derived from an EMBL/GenBank/DDBJ whole genome shotgun (WGS) entry which is preliminary data.</text>
</comment>
<dbReference type="InterPro" id="IPR007138">
    <property type="entry name" value="ABM_dom"/>
</dbReference>
<sequence length="94" mass="10067">MITIVATFTVPEANRGRFAELGRRLVAGSLAETGNISYQLVVAREDAGAFAFIEGWADDAAIDDHNGSTHFTTLIPQLVELSSGDPVITQYEAV</sequence>
<dbReference type="Gene3D" id="3.30.70.100">
    <property type="match status" value="1"/>
</dbReference>
<keyword evidence="2" id="KW-0503">Monooxygenase</keyword>
<dbReference type="SUPFAM" id="SSF54909">
    <property type="entry name" value="Dimeric alpha+beta barrel"/>
    <property type="match status" value="1"/>
</dbReference>
<dbReference type="PANTHER" id="PTHR33336">
    <property type="entry name" value="QUINOL MONOOXYGENASE YGIN-RELATED"/>
    <property type="match status" value="1"/>
</dbReference>
<dbReference type="Proteomes" id="UP001072034">
    <property type="component" value="Unassembled WGS sequence"/>
</dbReference>
<organism evidence="2 3">
    <name type="scientific">Actinomyces israelii</name>
    <dbReference type="NCBI Taxonomy" id="1659"/>
    <lineage>
        <taxon>Bacteria</taxon>
        <taxon>Bacillati</taxon>
        <taxon>Actinomycetota</taxon>
        <taxon>Actinomycetes</taxon>
        <taxon>Actinomycetales</taxon>
        <taxon>Actinomycetaceae</taxon>
        <taxon>Actinomyces</taxon>
    </lineage>
</organism>
<keyword evidence="3" id="KW-1185">Reference proteome</keyword>
<evidence type="ECO:0000313" key="2">
    <source>
        <dbReference type="EMBL" id="MCZ0858563.1"/>
    </source>
</evidence>
<dbReference type="RefSeq" id="WP_268917931.1">
    <property type="nucleotide sequence ID" value="NZ_CP124548.1"/>
</dbReference>
<dbReference type="PANTHER" id="PTHR33336:SF15">
    <property type="entry name" value="ABM DOMAIN-CONTAINING PROTEIN"/>
    <property type="match status" value="1"/>
</dbReference>
<dbReference type="EMBL" id="JAPTMY010000024">
    <property type="protein sequence ID" value="MCZ0858563.1"/>
    <property type="molecule type" value="Genomic_DNA"/>
</dbReference>
<proteinExistence type="predicted"/>
<gene>
    <name evidence="2" type="ORF">OHJ16_10970</name>
</gene>
<feature type="domain" description="ABM" evidence="1">
    <location>
        <begin position="2"/>
        <end position="91"/>
    </location>
</feature>
<reference evidence="2" key="1">
    <citation type="submission" date="2022-10" db="EMBL/GenBank/DDBJ databases">
        <title>Genome sequence of Actinomyces israelii ATCC 10048.</title>
        <authorList>
            <person name="Watt R.M."/>
            <person name="Tong W.M."/>
        </authorList>
    </citation>
    <scope>NUCLEOTIDE SEQUENCE</scope>
    <source>
        <strain evidence="2">ATCC 10048</strain>
    </source>
</reference>
<evidence type="ECO:0000259" key="1">
    <source>
        <dbReference type="PROSITE" id="PS51725"/>
    </source>
</evidence>
<protein>
    <submittedName>
        <fullName evidence="2">Quinol monooxygenase</fullName>
    </submittedName>
</protein>
<dbReference type="Pfam" id="PF03992">
    <property type="entry name" value="ABM"/>
    <property type="match status" value="1"/>
</dbReference>